<dbReference type="Proteomes" id="UP000703269">
    <property type="component" value="Unassembled WGS sequence"/>
</dbReference>
<feature type="transmembrane region" description="Helical" evidence="5">
    <location>
        <begin position="95"/>
        <end position="114"/>
    </location>
</feature>
<dbReference type="InterPro" id="IPR036259">
    <property type="entry name" value="MFS_trans_sf"/>
</dbReference>
<feature type="transmembrane region" description="Helical" evidence="5">
    <location>
        <begin position="302"/>
        <end position="323"/>
    </location>
</feature>
<dbReference type="SUPFAM" id="SSF103473">
    <property type="entry name" value="MFS general substrate transporter"/>
    <property type="match status" value="1"/>
</dbReference>
<feature type="transmembrane region" description="Helical" evidence="5">
    <location>
        <begin position="437"/>
        <end position="456"/>
    </location>
</feature>
<dbReference type="InterPro" id="IPR020846">
    <property type="entry name" value="MFS_dom"/>
</dbReference>
<reference evidence="7 8" key="1">
    <citation type="submission" date="2021-08" db="EMBL/GenBank/DDBJ databases">
        <title>Draft Genome Sequence of Phanerochaete sordida strain YK-624.</title>
        <authorList>
            <person name="Mori T."/>
            <person name="Dohra H."/>
            <person name="Suzuki T."/>
            <person name="Kawagishi H."/>
            <person name="Hirai H."/>
        </authorList>
    </citation>
    <scope>NUCLEOTIDE SEQUENCE [LARGE SCALE GENOMIC DNA]</scope>
    <source>
        <strain evidence="7 8">YK-624</strain>
    </source>
</reference>
<keyword evidence="3 5" id="KW-1133">Transmembrane helix</keyword>
<keyword evidence="2 5" id="KW-0812">Transmembrane</keyword>
<proteinExistence type="predicted"/>
<gene>
    <name evidence="7" type="ORF">PsYK624_080540</name>
</gene>
<feature type="transmembrane region" description="Helical" evidence="5">
    <location>
        <begin position="343"/>
        <end position="360"/>
    </location>
</feature>
<feature type="transmembrane region" description="Helical" evidence="5">
    <location>
        <begin position="27"/>
        <end position="48"/>
    </location>
</feature>
<feature type="transmembrane region" description="Helical" evidence="5">
    <location>
        <begin position="153"/>
        <end position="173"/>
    </location>
</feature>
<dbReference type="PANTHER" id="PTHR23502">
    <property type="entry name" value="MAJOR FACILITATOR SUPERFAMILY"/>
    <property type="match status" value="1"/>
</dbReference>
<evidence type="ECO:0000313" key="8">
    <source>
        <dbReference type="Proteomes" id="UP000703269"/>
    </source>
</evidence>
<feature type="transmembrane region" description="Helical" evidence="5">
    <location>
        <begin position="255"/>
        <end position="282"/>
    </location>
</feature>
<evidence type="ECO:0000259" key="6">
    <source>
        <dbReference type="PROSITE" id="PS50850"/>
    </source>
</evidence>
<evidence type="ECO:0000313" key="7">
    <source>
        <dbReference type="EMBL" id="GJE91903.1"/>
    </source>
</evidence>
<evidence type="ECO:0000256" key="2">
    <source>
        <dbReference type="ARBA" id="ARBA00022692"/>
    </source>
</evidence>
<dbReference type="EMBL" id="BPQB01000023">
    <property type="protein sequence ID" value="GJE91903.1"/>
    <property type="molecule type" value="Genomic_DNA"/>
</dbReference>
<dbReference type="PANTHER" id="PTHR23502:SF23">
    <property type="entry name" value="FLUCONAZOLE RESISTANCE PROTEIN 1"/>
    <property type="match status" value="1"/>
</dbReference>
<comment type="subcellular location">
    <subcellularLocation>
        <location evidence="1">Membrane</location>
        <topology evidence="1">Multi-pass membrane protein</topology>
    </subcellularLocation>
</comment>
<dbReference type="GO" id="GO:1990961">
    <property type="term" value="P:xenobiotic detoxification by transmembrane export across the plasma membrane"/>
    <property type="evidence" value="ECO:0007669"/>
    <property type="project" value="TreeGrafter"/>
</dbReference>
<feature type="transmembrane region" description="Helical" evidence="5">
    <location>
        <begin position="410"/>
        <end position="431"/>
    </location>
</feature>
<dbReference type="AlphaFoldDB" id="A0A9P3LEU9"/>
<evidence type="ECO:0000256" key="5">
    <source>
        <dbReference type="SAM" id="Phobius"/>
    </source>
</evidence>
<feature type="transmembrane region" description="Helical" evidence="5">
    <location>
        <begin position="366"/>
        <end position="390"/>
    </location>
</feature>
<dbReference type="CDD" id="cd17323">
    <property type="entry name" value="MFS_Tpo1_MDR_like"/>
    <property type="match status" value="1"/>
</dbReference>
<dbReference type="Gene3D" id="1.20.1250.20">
    <property type="entry name" value="MFS general substrate transporter like domains"/>
    <property type="match status" value="1"/>
</dbReference>
<dbReference type="FunFam" id="1.20.1250.20:FF:000011">
    <property type="entry name" value="MFS multidrug transporter, putative"/>
    <property type="match status" value="1"/>
</dbReference>
<dbReference type="GO" id="GO:0015244">
    <property type="term" value="F:fluconazole transmembrane transporter activity"/>
    <property type="evidence" value="ECO:0007669"/>
    <property type="project" value="TreeGrafter"/>
</dbReference>
<dbReference type="OrthoDB" id="3357846at2759"/>
<dbReference type="GO" id="GO:0005886">
    <property type="term" value="C:plasma membrane"/>
    <property type="evidence" value="ECO:0007669"/>
    <property type="project" value="TreeGrafter"/>
</dbReference>
<keyword evidence="8" id="KW-1185">Reference proteome</keyword>
<feature type="domain" description="Major facilitator superfamily (MFS) profile" evidence="6">
    <location>
        <begin position="29"/>
        <end position="458"/>
    </location>
</feature>
<protein>
    <submittedName>
        <fullName evidence="7">MFS general substrate transporter</fullName>
    </submittedName>
</protein>
<dbReference type="PROSITE" id="PS50850">
    <property type="entry name" value="MFS"/>
    <property type="match status" value="1"/>
</dbReference>
<feature type="transmembrane region" description="Helical" evidence="5">
    <location>
        <begin position="185"/>
        <end position="206"/>
    </location>
</feature>
<dbReference type="Pfam" id="PF07690">
    <property type="entry name" value="MFS_1"/>
    <property type="match status" value="1"/>
</dbReference>
<evidence type="ECO:0000256" key="4">
    <source>
        <dbReference type="ARBA" id="ARBA00023136"/>
    </source>
</evidence>
<sequence>MTESYIVTWYGDDDPEHPRNWSLAKKCFVTFLICLLTFSIYIGSSLYAPGIESVVQDFHVSPVAATLGLTLFVVGYGVGPMFLSPLSEIPHLGRTTVYILSLALFVALQVPTALAKNLGALLPLRFLAGFAGSPALATGGASLSDIWPPATQAVAIGLWGVAAVSGPVLGPLLGGFASQAKGWTWTIWILLWMSGLALAFLVVLLPETSPSTLLYRRAARIRRVTGDKRYKSQGEIEAEHMTLKDVAMMTMIRPFILMFVEPIVAFWNVYIALVYGIIYIFIESFRVVFVEHHGFNIGQNGLAFLGVFIGAMVTFFVYAPYALRVLRPMFLNNTFVPEMRMPVAMLGCFFLPASLFWFGWTSSAGVHWIVPILASALFSAGVYTLFAAGLNYLTDCYPRYVASVLAGNDFFRAMVGAAFPLFSTAFFHNLGVGPACSLLAGVTILMIPIPWLLYYYGARIRSWSKYAD</sequence>
<organism evidence="7 8">
    <name type="scientific">Phanerochaete sordida</name>
    <dbReference type="NCBI Taxonomy" id="48140"/>
    <lineage>
        <taxon>Eukaryota</taxon>
        <taxon>Fungi</taxon>
        <taxon>Dikarya</taxon>
        <taxon>Basidiomycota</taxon>
        <taxon>Agaricomycotina</taxon>
        <taxon>Agaricomycetes</taxon>
        <taxon>Polyporales</taxon>
        <taxon>Phanerochaetaceae</taxon>
        <taxon>Phanerochaete</taxon>
    </lineage>
</organism>
<name>A0A9P3LEU9_9APHY</name>
<keyword evidence="4 5" id="KW-0472">Membrane</keyword>
<dbReference type="InterPro" id="IPR011701">
    <property type="entry name" value="MFS"/>
</dbReference>
<accession>A0A9P3LEU9</accession>
<feature type="transmembrane region" description="Helical" evidence="5">
    <location>
        <begin position="60"/>
        <end position="83"/>
    </location>
</feature>
<evidence type="ECO:0000256" key="3">
    <source>
        <dbReference type="ARBA" id="ARBA00022989"/>
    </source>
</evidence>
<comment type="caution">
    <text evidence="7">The sequence shown here is derived from an EMBL/GenBank/DDBJ whole genome shotgun (WGS) entry which is preliminary data.</text>
</comment>
<evidence type="ECO:0000256" key="1">
    <source>
        <dbReference type="ARBA" id="ARBA00004141"/>
    </source>
</evidence>